<dbReference type="EMBL" id="VSSQ01016173">
    <property type="protein sequence ID" value="MPM57253.1"/>
    <property type="molecule type" value="Genomic_DNA"/>
</dbReference>
<protein>
    <submittedName>
        <fullName evidence="1">Uncharacterized protein</fullName>
    </submittedName>
</protein>
<reference evidence="1" key="1">
    <citation type="submission" date="2019-08" db="EMBL/GenBank/DDBJ databases">
        <authorList>
            <person name="Kucharzyk K."/>
            <person name="Murdoch R.W."/>
            <person name="Higgins S."/>
            <person name="Loffler F."/>
        </authorList>
    </citation>
    <scope>NUCLEOTIDE SEQUENCE</scope>
</reference>
<evidence type="ECO:0000313" key="1">
    <source>
        <dbReference type="EMBL" id="MPM57253.1"/>
    </source>
</evidence>
<proteinExistence type="predicted"/>
<sequence>MIDHPFNYTASPAVLAPIEYTMTVENYEKIKGHVHAMRTKEDVLKEGRYEFTELKD</sequence>
<dbReference type="AlphaFoldDB" id="A0A645B253"/>
<comment type="caution">
    <text evidence="1">The sequence shown here is derived from an EMBL/GenBank/DDBJ whole genome shotgun (WGS) entry which is preliminary data.</text>
</comment>
<accession>A0A645B253</accession>
<gene>
    <name evidence="1" type="ORF">SDC9_104075</name>
</gene>
<name>A0A645B253_9ZZZZ</name>
<organism evidence="1">
    <name type="scientific">bioreactor metagenome</name>
    <dbReference type="NCBI Taxonomy" id="1076179"/>
    <lineage>
        <taxon>unclassified sequences</taxon>
        <taxon>metagenomes</taxon>
        <taxon>ecological metagenomes</taxon>
    </lineage>
</organism>